<evidence type="ECO:0000256" key="1">
    <source>
        <dbReference type="SAM" id="MobiDB-lite"/>
    </source>
</evidence>
<proteinExistence type="predicted"/>
<evidence type="ECO:0000313" key="3">
    <source>
        <dbReference type="Proteomes" id="UP000244722"/>
    </source>
</evidence>
<dbReference type="AlphaFoldDB" id="A0A2T7A2F1"/>
<accession>A0A2T7A2F1</accession>
<dbReference type="EMBL" id="NESQ01000036">
    <property type="protein sequence ID" value="PUU81923.1"/>
    <property type="molecule type" value="Genomic_DNA"/>
</dbReference>
<dbReference type="Proteomes" id="UP000244722">
    <property type="component" value="Unassembled WGS sequence"/>
</dbReference>
<name>A0A2T7A2F1_TUBBO</name>
<keyword evidence="3" id="KW-1185">Reference proteome</keyword>
<sequence>MSSNSDSTTWNEPNLSILGTPSLFCTWLFNAETSDDDDANISFPNRPLTTSTISTILASEYEYLVDTDSEPCNSTPSPYSITNLGSSTPSNTTSYETPISDLGPKSSNIPTLCTEVTIALSDKICGLRHFAHWYYQKISTATRVALSMVYRITHSLVTPSYKNMRG</sequence>
<reference evidence="2 3" key="1">
    <citation type="submission" date="2017-04" db="EMBL/GenBank/DDBJ databases">
        <title>Draft genome sequence of Tuber borchii Vittad., a whitish edible truffle.</title>
        <authorList>
            <consortium name="DOE Joint Genome Institute"/>
            <person name="Murat C."/>
            <person name="Kuo A."/>
            <person name="Barry K.W."/>
            <person name="Clum A."/>
            <person name="Dockter R.B."/>
            <person name="Fauchery L."/>
            <person name="Iotti M."/>
            <person name="Kohler A."/>
            <person name="Labutti K."/>
            <person name="Lindquist E.A."/>
            <person name="Lipzen A."/>
            <person name="Ohm R.A."/>
            <person name="Wang M."/>
            <person name="Grigoriev I.V."/>
            <person name="Zambonelli A."/>
            <person name="Martin F.M."/>
        </authorList>
    </citation>
    <scope>NUCLEOTIDE SEQUENCE [LARGE SCALE GENOMIC DNA]</scope>
    <source>
        <strain evidence="2 3">Tbo3840</strain>
    </source>
</reference>
<evidence type="ECO:0000313" key="2">
    <source>
        <dbReference type="EMBL" id="PUU81923.1"/>
    </source>
</evidence>
<organism evidence="2 3">
    <name type="scientific">Tuber borchii</name>
    <name type="common">White truffle</name>
    <dbReference type="NCBI Taxonomy" id="42251"/>
    <lineage>
        <taxon>Eukaryota</taxon>
        <taxon>Fungi</taxon>
        <taxon>Dikarya</taxon>
        <taxon>Ascomycota</taxon>
        <taxon>Pezizomycotina</taxon>
        <taxon>Pezizomycetes</taxon>
        <taxon>Pezizales</taxon>
        <taxon>Tuberaceae</taxon>
        <taxon>Tuber</taxon>
    </lineage>
</organism>
<feature type="region of interest" description="Disordered" evidence="1">
    <location>
        <begin position="81"/>
        <end position="100"/>
    </location>
</feature>
<gene>
    <name evidence="2" type="ORF">B9Z19DRAFT_1062263</name>
</gene>
<protein>
    <submittedName>
        <fullName evidence="2">Uncharacterized protein</fullName>
    </submittedName>
</protein>
<comment type="caution">
    <text evidence="2">The sequence shown here is derived from an EMBL/GenBank/DDBJ whole genome shotgun (WGS) entry which is preliminary data.</text>
</comment>
<feature type="compositionally biased region" description="Polar residues" evidence="1">
    <location>
        <begin position="81"/>
        <end position="97"/>
    </location>
</feature>